<dbReference type="Gene3D" id="3.40.50.12780">
    <property type="entry name" value="N-terminal domain of ligase-like"/>
    <property type="match status" value="1"/>
</dbReference>
<proteinExistence type="predicted"/>
<dbReference type="InterPro" id="IPR053158">
    <property type="entry name" value="CapK_Type1_Caps_Biosynth"/>
</dbReference>
<comment type="caution">
    <text evidence="1">The sequence shown here is derived from an EMBL/GenBank/DDBJ whole genome shotgun (WGS) entry which is preliminary data.</text>
</comment>
<dbReference type="SUPFAM" id="SSF56801">
    <property type="entry name" value="Acetyl-CoA synthetase-like"/>
    <property type="match status" value="1"/>
</dbReference>
<protein>
    <submittedName>
        <fullName evidence="1">Phenylacetate--CoA ligase family protein</fullName>
    </submittedName>
</protein>
<keyword evidence="1" id="KW-0436">Ligase</keyword>
<dbReference type="EMBL" id="QRDH01000001">
    <property type="protein sequence ID" value="RDU42782.1"/>
    <property type="molecule type" value="Genomic_DNA"/>
</dbReference>
<accession>A0A3D8H7S2</accession>
<dbReference type="Proteomes" id="UP000256431">
    <property type="component" value="Unassembled WGS sequence"/>
</dbReference>
<reference evidence="1 2" key="1">
    <citation type="submission" date="2018-08" db="EMBL/GenBank/DDBJ databases">
        <title>Genome sequence of Marinobacter flavimaris KCTC 12185.</title>
        <authorList>
            <person name="Chun J."/>
            <person name="Kim B.-Y."/>
            <person name="Choi S.-B."/>
            <person name="Kwak M.-J."/>
        </authorList>
    </citation>
    <scope>NUCLEOTIDE SEQUENCE [LARGE SCALE GENOMIC DNA]</scope>
    <source>
        <strain evidence="1 2">KCTC 12185</strain>
    </source>
</reference>
<evidence type="ECO:0000313" key="2">
    <source>
        <dbReference type="Proteomes" id="UP000256431"/>
    </source>
</evidence>
<dbReference type="GO" id="GO:0016874">
    <property type="term" value="F:ligase activity"/>
    <property type="evidence" value="ECO:0007669"/>
    <property type="project" value="UniProtKB-KW"/>
</dbReference>
<name>A0A3D8H7S2_9GAMM</name>
<keyword evidence="2" id="KW-1185">Reference proteome</keyword>
<dbReference type="RefSeq" id="WP_104271125.1">
    <property type="nucleotide sequence ID" value="NZ_PSSW01000008.1"/>
</dbReference>
<dbReference type="AlphaFoldDB" id="A0A3D8H7S2"/>
<evidence type="ECO:0000313" key="1">
    <source>
        <dbReference type="EMBL" id="RDU42782.1"/>
    </source>
</evidence>
<dbReference type="PANTHER" id="PTHR36932">
    <property type="entry name" value="CAPSULAR POLYSACCHARIDE BIOSYNTHESIS PROTEIN"/>
    <property type="match status" value="1"/>
</dbReference>
<dbReference type="PANTHER" id="PTHR36932:SF1">
    <property type="entry name" value="CAPSULAR POLYSACCHARIDE BIOSYNTHESIS PROTEIN"/>
    <property type="match status" value="1"/>
</dbReference>
<sequence>MEAFYFSSPVWLQNLMVSAVGYRLYRKRYTGIYHQLRELVRVSREWNSEQREAYQAEQLHYLIRYCRLSIPYYQKLFAEYGLSDQDFTQVSDLAKLPILEKQTVRERGDEFRAPNGKPFMVQYTSGSTGTPLALHVDERTYKLAMALLVDHEEYHGVPFGARRATFAGRMIQKPEKLSPPFARLNRAENQRLYSSYHLNDQTFEHYRKDLDRFQPLELIGYPSAISDLATYYESSGTKPGFQPKAVITNSETLLDWQRSRIELVFQCPVFDYYGTAEYVLFAGQDDRGIYQINPIIGITELENEADAEGAGEIIATTLTNTSMPLLRYQVGDHGVLATNDQSSNVAISGLDSIIGRLDDYVVTPDGRRLGRMDHIFKGLEGIREAQIVQDGANHCTLKIVPQNSSTRVGEQLIESNFLSRTGREMAVSIEYVGAIPRGKNGKFKGVISLLDGPNGY</sequence>
<dbReference type="InterPro" id="IPR042099">
    <property type="entry name" value="ANL_N_sf"/>
</dbReference>
<gene>
    <name evidence="1" type="ORF">DXI23_03715</name>
</gene>
<organism evidence="1 2">
    <name type="scientific">Marinobacter flavimaris</name>
    <dbReference type="NCBI Taxonomy" id="262076"/>
    <lineage>
        <taxon>Bacteria</taxon>
        <taxon>Pseudomonadati</taxon>
        <taxon>Pseudomonadota</taxon>
        <taxon>Gammaproteobacteria</taxon>
        <taxon>Pseudomonadales</taxon>
        <taxon>Marinobacteraceae</taxon>
        <taxon>Marinobacter</taxon>
    </lineage>
</organism>